<evidence type="ECO:0000313" key="3">
    <source>
        <dbReference type="Proteomes" id="UP000480684"/>
    </source>
</evidence>
<accession>A0A7C9QVL2</accession>
<dbReference type="EMBL" id="JAAIYP010000042">
    <property type="protein sequence ID" value="NFV81542.1"/>
    <property type="molecule type" value="Genomic_DNA"/>
</dbReference>
<proteinExistence type="predicted"/>
<keyword evidence="1" id="KW-0472">Membrane</keyword>
<sequence length="325" mass="36225">MNHRSALHPATSRQGIGWFARVLPLWPIVVVVLMVLAVDRLLWWTFDPTLSWPEVDAQIAQLAPDRPVLAVIGSSRSYMGLPREMLAKELAARGLPHQPVNLSITGGGTPSLALAVLADRTRLLSALPPGSKVVYVFSPFEMNFLQRRRMLSLPTGTEMMTRFGMVDADGWAFRLRDLSGFARLALNDAWMGWPYPFNRIMEASIQPMLLKDATHGCNAAGLTDYQLLPVNRWAMERLAESLGPNLTLVFPPLSDRQQAVDRDAGLPPVALPWLESYAKRHGLRVDTGFGDRLNLPREAFATDCDHLHRREDMEAFAKAVVGLLQ</sequence>
<evidence type="ECO:0000256" key="1">
    <source>
        <dbReference type="SAM" id="Phobius"/>
    </source>
</evidence>
<organism evidence="2 3">
    <name type="scientific">Magnetospirillum aberrantis SpK</name>
    <dbReference type="NCBI Taxonomy" id="908842"/>
    <lineage>
        <taxon>Bacteria</taxon>
        <taxon>Pseudomonadati</taxon>
        <taxon>Pseudomonadota</taxon>
        <taxon>Alphaproteobacteria</taxon>
        <taxon>Rhodospirillales</taxon>
        <taxon>Rhodospirillaceae</taxon>
        <taxon>Magnetospirillum</taxon>
    </lineage>
</organism>
<comment type="caution">
    <text evidence="2">The sequence shown here is derived from an EMBL/GenBank/DDBJ whole genome shotgun (WGS) entry which is preliminary data.</text>
</comment>
<feature type="transmembrane region" description="Helical" evidence="1">
    <location>
        <begin position="18"/>
        <end position="38"/>
    </location>
</feature>
<keyword evidence="3" id="KW-1185">Reference proteome</keyword>
<keyword evidence="1" id="KW-0812">Transmembrane</keyword>
<keyword evidence="1" id="KW-1133">Transmembrane helix</keyword>
<reference evidence="2 3" key="1">
    <citation type="submission" date="2020-02" db="EMBL/GenBank/DDBJ databases">
        <authorList>
            <person name="Dziuba M."/>
            <person name="Kuznetsov B."/>
            <person name="Mardanov A."/>
            <person name="Ravin N."/>
            <person name="Grouzdev D."/>
        </authorList>
    </citation>
    <scope>NUCLEOTIDE SEQUENCE [LARGE SCALE GENOMIC DNA]</scope>
    <source>
        <strain evidence="2 3">SpK</strain>
    </source>
</reference>
<gene>
    <name evidence="2" type="ORF">G4223_15640</name>
</gene>
<protein>
    <submittedName>
        <fullName evidence="2">Uncharacterized protein</fullName>
    </submittedName>
</protein>
<dbReference type="AlphaFoldDB" id="A0A7C9QVL2"/>
<dbReference type="RefSeq" id="WP_163681702.1">
    <property type="nucleotide sequence ID" value="NZ_JAAIYP010000042.1"/>
</dbReference>
<evidence type="ECO:0000313" key="2">
    <source>
        <dbReference type="EMBL" id="NFV81542.1"/>
    </source>
</evidence>
<dbReference type="Proteomes" id="UP000480684">
    <property type="component" value="Unassembled WGS sequence"/>
</dbReference>
<name>A0A7C9QVL2_9PROT</name>